<dbReference type="Proteomes" id="UP000178501">
    <property type="component" value="Unassembled WGS sequence"/>
</dbReference>
<evidence type="ECO:0000313" key="2">
    <source>
        <dbReference type="Proteomes" id="UP000178501"/>
    </source>
</evidence>
<reference evidence="1 2" key="1">
    <citation type="journal article" date="2016" name="Nat. Commun.">
        <title>Thousands of microbial genomes shed light on interconnected biogeochemical processes in an aquifer system.</title>
        <authorList>
            <person name="Anantharaman K."/>
            <person name="Brown C.T."/>
            <person name="Hug L.A."/>
            <person name="Sharon I."/>
            <person name="Castelle C.J."/>
            <person name="Probst A.J."/>
            <person name="Thomas B.C."/>
            <person name="Singh A."/>
            <person name="Wilkins M.J."/>
            <person name="Karaoz U."/>
            <person name="Brodie E.L."/>
            <person name="Williams K.H."/>
            <person name="Hubbard S.S."/>
            <person name="Banfield J.F."/>
        </authorList>
    </citation>
    <scope>NUCLEOTIDE SEQUENCE [LARGE SCALE GENOMIC DNA]</scope>
</reference>
<sequence>MQNFAETGIMPEEMLFNDSEEAIKRFTGLTLTNIEQAGLKKIVSEIYKFQVEQIRKKNETGADIDYVPPVDEAIARFLSEFYDISEDKRKWKQLFELSVNKDGSREASGRVKEYFRRKQDEAHLI</sequence>
<evidence type="ECO:0000313" key="1">
    <source>
        <dbReference type="EMBL" id="OGY50677.1"/>
    </source>
</evidence>
<organism evidence="1 2">
    <name type="scientific">Candidatus Buchananbacteria bacterium RIFCSPHIGHO2_02_FULL_45_11b</name>
    <dbReference type="NCBI Taxonomy" id="1797541"/>
    <lineage>
        <taxon>Bacteria</taxon>
        <taxon>Candidatus Buchananiibacteriota</taxon>
    </lineage>
</organism>
<dbReference type="AlphaFoldDB" id="A0A1G1YGT1"/>
<proteinExistence type="predicted"/>
<protein>
    <submittedName>
        <fullName evidence="1">Uncharacterized protein</fullName>
    </submittedName>
</protein>
<comment type="caution">
    <text evidence="1">The sequence shown here is derived from an EMBL/GenBank/DDBJ whole genome shotgun (WGS) entry which is preliminary data.</text>
</comment>
<accession>A0A1G1YGT1</accession>
<gene>
    <name evidence="1" type="ORF">A3J65_01350</name>
</gene>
<name>A0A1G1YGT1_9BACT</name>
<dbReference type="EMBL" id="MHIK01000058">
    <property type="protein sequence ID" value="OGY50677.1"/>
    <property type="molecule type" value="Genomic_DNA"/>
</dbReference>